<evidence type="ECO:0000313" key="5">
    <source>
        <dbReference type="Proteomes" id="UP000323502"/>
    </source>
</evidence>
<feature type="transmembrane region" description="Helical" evidence="1">
    <location>
        <begin position="72"/>
        <end position="91"/>
    </location>
</feature>
<dbReference type="RefSeq" id="WP_149682267.1">
    <property type="nucleotide sequence ID" value="NZ_FNBI01000003.1"/>
</dbReference>
<keyword evidence="1" id="KW-0472">Membrane</keyword>
<dbReference type="AlphaFoldDB" id="A0A1G7L5S3"/>
<name>A0A1G7L5S3_9SPHN</name>
<evidence type="ECO:0000256" key="1">
    <source>
        <dbReference type="SAM" id="Phobius"/>
    </source>
</evidence>
<reference evidence="4 5" key="1">
    <citation type="submission" date="2016-10" db="EMBL/GenBank/DDBJ databases">
        <authorList>
            <person name="Varghese N."/>
            <person name="Submissions S."/>
        </authorList>
    </citation>
    <scope>NUCLEOTIDE SEQUENCE [LARGE SCALE GENOMIC DNA]</scope>
    <source>
        <strain evidence="4 5">S7-754</strain>
    </source>
</reference>
<sequence>MDERPSAAAIDAAAAAWVARLDRGGPDAGLDAWLDADPRHRGALIRAQALWTSLSGLPAAAAEPPVMSRRRWLAGTAGLVAAGIAGFGWWIQHDAAQAFATAIGERRPARLADGSTMLLNTDSRSRVAIAGDARRVMLDSGEAWFQVAHDTTRPFVVEAGAVRVQAVGTAFSVRRLAGRAQVVVNEGRVRVWSVDAPARFLNLTAGSRAVVRDDRGADEAQVAPARIDEALAWRRGEIVLDGMTLGDAAAEFNRYNRQQLSVEAGLADRRIVGWFRTDDVDGFARSAAAMTDARVERDGEAIRLLRGN</sequence>
<accession>A0A1G7L5S3</accession>
<dbReference type="PANTHER" id="PTHR30273">
    <property type="entry name" value="PERIPLASMIC SIGNAL SENSOR AND SIGMA FACTOR ACTIVATOR FECR-RELATED"/>
    <property type="match status" value="1"/>
</dbReference>
<dbReference type="Pfam" id="PF04773">
    <property type="entry name" value="FecR"/>
    <property type="match status" value="1"/>
</dbReference>
<proteinExistence type="predicted"/>
<dbReference type="EMBL" id="FNBI01000003">
    <property type="protein sequence ID" value="SDF44420.1"/>
    <property type="molecule type" value="Genomic_DNA"/>
</dbReference>
<protein>
    <submittedName>
        <fullName evidence="3">DUF4880 domain-containing protein</fullName>
    </submittedName>
    <submittedName>
        <fullName evidence="4">FecR family protein</fullName>
    </submittedName>
</protein>
<dbReference type="Proteomes" id="UP000436801">
    <property type="component" value="Unassembled WGS sequence"/>
</dbReference>
<dbReference type="OrthoDB" id="9798846at2"/>
<dbReference type="GO" id="GO:0016989">
    <property type="term" value="F:sigma factor antagonist activity"/>
    <property type="evidence" value="ECO:0007669"/>
    <property type="project" value="TreeGrafter"/>
</dbReference>
<dbReference type="EMBL" id="WSUT01000005">
    <property type="protein sequence ID" value="MWC43445.1"/>
    <property type="molecule type" value="Genomic_DNA"/>
</dbReference>
<organism evidence="4 5">
    <name type="scientific">Sphingomonas carotinifaciens</name>
    <dbReference type="NCBI Taxonomy" id="1166323"/>
    <lineage>
        <taxon>Bacteria</taxon>
        <taxon>Pseudomonadati</taxon>
        <taxon>Pseudomonadota</taxon>
        <taxon>Alphaproteobacteria</taxon>
        <taxon>Sphingomonadales</taxon>
        <taxon>Sphingomonadaceae</taxon>
        <taxon>Sphingomonas</taxon>
    </lineage>
</organism>
<dbReference type="PIRSF" id="PIRSF018266">
    <property type="entry name" value="FecR"/>
    <property type="match status" value="1"/>
</dbReference>
<dbReference type="InterPro" id="IPR006860">
    <property type="entry name" value="FecR"/>
</dbReference>
<dbReference type="Proteomes" id="UP000323502">
    <property type="component" value="Unassembled WGS sequence"/>
</dbReference>
<evidence type="ECO:0000313" key="6">
    <source>
        <dbReference type="Proteomes" id="UP000436801"/>
    </source>
</evidence>
<gene>
    <name evidence="3" type="ORF">GQR91_07215</name>
    <name evidence="4" type="ORF">SAMN05216557_103379</name>
</gene>
<evidence type="ECO:0000313" key="4">
    <source>
        <dbReference type="EMBL" id="SDF44420.1"/>
    </source>
</evidence>
<reference evidence="3 6" key="2">
    <citation type="submission" date="2019-12" db="EMBL/GenBank/DDBJ databases">
        <authorList>
            <person name="Zheng J."/>
        </authorList>
    </citation>
    <scope>NUCLEOTIDE SEQUENCE [LARGE SCALE GENOMIC DNA]</scope>
    <source>
        <strain evidence="3 6">DSM 27347</strain>
    </source>
</reference>
<keyword evidence="5" id="KW-1185">Reference proteome</keyword>
<keyword evidence="1" id="KW-1133">Transmembrane helix</keyword>
<dbReference type="PANTHER" id="PTHR30273:SF2">
    <property type="entry name" value="PROTEIN FECR"/>
    <property type="match status" value="1"/>
</dbReference>
<evidence type="ECO:0000259" key="2">
    <source>
        <dbReference type="Pfam" id="PF04773"/>
    </source>
</evidence>
<feature type="domain" description="FecR protein" evidence="2">
    <location>
        <begin position="100"/>
        <end position="190"/>
    </location>
</feature>
<evidence type="ECO:0000313" key="3">
    <source>
        <dbReference type="EMBL" id="MWC43445.1"/>
    </source>
</evidence>
<dbReference type="InterPro" id="IPR012373">
    <property type="entry name" value="Ferrdict_sens_TM"/>
</dbReference>
<keyword evidence="1" id="KW-0812">Transmembrane</keyword>
<dbReference type="Gene3D" id="2.60.120.1440">
    <property type="match status" value="1"/>
</dbReference>